<organism evidence="1 2">
    <name type="scientific">Streptococcus pyogenes</name>
    <dbReference type="NCBI Taxonomy" id="1314"/>
    <lineage>
        <taxon>Bacteria</taxon>
        <taxon>Bacillati</taxon>
        <taxon>Bacillota</taxon>
        <taxon>Bacilli</taxon>
        <taxon>Lactobacillales</taxon>
        <taxon>Streptococcaceae</taxon>
        <taxon>Streptococcus</taxon>
    </lineage>
</organism>
<dbReference type="Proteomes" id="UP000316580">
    <property type="component" value="Unassembled WGS sequence"/>
</dbReference>
<evidence type="ECO:0000313" key="2">
    <source>
        <dbReference type="Proteomes" id="UP000316580"/>
    </source>
</evidence>
<name>A0A660A6L8_STRPY</name>
<reference evidence="1 2" key="1">
    <citation type="submission" date="2019-05" db="EMBL/GenBank/DDBJ databases">
        <title>Novel genomic isolates of S.pyogenes and S.dysgalactiae subsp. equisimilis associated to necrotising fasciitis (NSTI).</title>
        <authorList>
            <person name="Barrantes I."/>
        </authorList>
    </citation>
    <scope>NUCLEOTIDE SEQUENCE [LARGE SCALE GENOMIC DNA]</scope>
    <source>
        <strain evidence="1 2">SPY6028</strain>
    </source>
</reference>
<dbReference type="RefSeq" id="WP_002994580.1">
    <property type="nucleotide sequence ID" value="NZ_CAAHGW010000004.1"/>
</dbReference>
<dbReference type="EMBL" id="VCID01000506">
    <property type="protein sequence ID" value="TNY47096.1"/>
    <property type="molecule type" value="Genomic_DNA"/>
</dbReference>
<evidence type="ECO:0000313" key="1">
    <source>
        <dbReference type="EMBL" id="TNY47096.1"/>
    </source>
</evidence>
<proteinExistence type="predicted"/>
<comment type="caution">
    <text evidence="1">The sequence shown here is derived from an EMBL/GenBank/DDBJ whole genome shotgun (WGS) entry which is preliminary data.</text>
</comment>
<accession>A0A660A6L8</accession>
<dbReference type="GO" id="GO:0042742">
    <property type="term" value="P:defense response to bacterium"/>
    <property type="evidence" value="ECO:0007669"/>
    <property type="project" value="InterPro"/>
</dbReference>
<gene>
    <name evidence="1" type="ORF">FGO82_05725</name>
</gene>
<dbReference type="AlphaFoldDB" id="A0A660A6L8"/>
<sequence>MNTTIKQFEIMDEAMLTGIEGGCSWHGLAQAAVFTGAGNGFRLGVKTRTWQGAAAGAAGGLVIGGVGYGATCWW</sequence>
<protein>
    <submittedName>
        <fullName evidence="1">ComC/BlpC family leader-containing pheromone/bacteriocin</fullName>
    </submittedName>
</protein>
<dbReference type="InterPro" id="IPR019493">
    <property type="entry name" value="Bacteriocin_IIb_lactacin-rel"/>
</dbReference>
<dbReference type="Pfam" id="PF10439">
    <property type="entry name" value="Bacteriocin_IIc"/>
    <property type="match status" value="1"/>
</dbReference>